<sequence length="106" mass="12035">MALVEHRAVTGSLTPADDAIAFIGDGWPGKMAFTDQARVGNALNRRTPVSAFRLMIEEDLRAMHQHISLAAEALLIWIPIEAALHWFFGKMTKLKKEHDDRKRERK</sequence>
<feature type="transmembrane region" description="Helical" evidence="1">
    <location>
        <begin position="67"/>
        <end position="88"/>
    </location>
</feature>
<protein>
    <submittedName>
        <fullName evidence="2">Uncharacterized protein</fullName>
    </submittedName>
</protein>
<keyword evidence="3" id="KW-1185">Reference proteome</keyword>
<evidence type="ECO:0000313" key="3">
    <source>
        <dbReference type="Proteomes" id="UP000184096"/>
    </source>
</evidence>
<gene>
    <name evidence="2" type="ORF">SAMN05444170_6673</name>
</gene>
<evidence type="ECO:0000313" key="2">
    <source>
        <dbReference type="EMBL" id="SHN86410.1"/>
    </source>
</evidence>
<dbReference type="Proteomes" id="UP000184096">
    <property type="component" value="Chromosome I"/>
</dbReference>
<accession>A0A1M7UTZ1</accession>
<keyword evidence="1" id="KW-0472">Membrane</keyword>
<evidence type="ECO:0000256" key="1">
    <source>
        <dbReference type="SAM" id="Phobius"/>
    </source>
</evidence>
<organism evidence="2 3">
    <name type="scientific">Bradyrhizobium erythrophlei</name>
    <dbReference type="NCBI Taxonomy" id="1437360"/>
    <lineage>
        <taxon>Bacteria</taxon>
        <taxon>Pseudomonadati</taxon>
        <taxon>Pseudomonadota</taxon>
        <taxon>Alphaproteobacteria</taxon>
        <taxon>Hyphomicrobiales</taxon>
        <taxon>Nitrobacteraceae</taxon>
        <taxon>Bradyrhizobium</taxon>
    </lineage>
</organism>
<proteinExistence type="predicted"/>
<dbReference type="EMBL" id="LT670849">
    <property type="protein sequence ID" value="SHN86410.1"/>
    <property type="molecule type" value="Genomic_DNA"/>
</dbReference>
<name>A0A1M7UTZ1_9BRAD</name>
<keyword evidence="1" id="KW-0812">Transmembrane</keyword>
<reference evidence="3" key="1">
    <citation type="submission" date="2016-11" db="EMBL/GenBank/DDBJ databases">
        <authorList>
            <person name="Varghese N."/>
            <person name="Submissions S."/>
        </authorList>
    </citation>
    <scope>NUCLEOTIDE SEQUENCE [LARGE SCALE GENOMIC DNA]</scope>
    <source>
        <strain evidence="3">GAS401</strain>
    </source>
</reference>
<dbReference type="AlphaFoldDB" id="A0A1M7UTZ1"/>
<keyword evidence="1" id="KW-1133">Transmembrane helix</keyword>
<dbReference type="RefSeq" id="WP_072824537.1">
    <property type="nucleotide sequence ID" value="NZ_LT670849.1"/>
</dbReference>